<evidence type="ECO:0000256" key="2">
    <source>
        <dbReference type="SAM" id="SignalP"/>
    </source>
</evidence>
<gene>
    <name evidence="3" type="ORF">MJA45_09570</name>
</gene>
<dbReference type="PANTHER" id="PTHR43649:SF33">
    <property type="entry name" value="POLYGALACTURONAN_RHAMNOGALACTURONAN-BINDING PROTEIN YTCQ"/>
    <property type="match status" value="1"/>
</dbReference>
<dbReference type="RefSeq" id="WP_315607031.1">
    <property type="nucleotide sequence ID" value="NZ_CP130318.1"/>
</dbReference>
<organism evidence="3 4">
    <name type="scientific">Paenibacillus aurantius</name>
    <dbReference type="NCBI Taxonomy" id="2918900"/>
    <lineage>
        <taxon>Bacteria</taxon>
        <taxon>Bacillati</taxon>
        <taxon>Bacillota</taxon>
        <taxon>Bacilli</taxon>
        <taxon>Bacillales</taxon>
        <taxon>Paenibacillaceae</taxon>
        <taxon>Paenibacillus</taxon>
    </lineage>
</organism>
<proteinExistence type="predicted"/>
<keyword evidence="1 2" id="KW-0732">Signal</keyword>
<feature type="chain" id="PRO_5041738863" evidence="2">
    <location>
        <begin position="32"/>
        <end position="518"/>
    </location>
</feature>
<evidence type="ECO:0000256" key="1">
    <source>
        <dbReference type="ARBA" id="ARBA00022729"/>
    </source>
</evidence>
<dbReference type="AlphaFoldDB" id="A0AA96LG72"/>
<dbReference type="EMBL" id="CP130318">
    <property type="protein sequence ID" value="WNQ13251.1"/>
    <property type="molecule type" value="Genomic_DNA"/>
</dbReference>
<name>A0AA96LG72_9BACL</name>
<dbReference type="Gene3D" id="3.40.190.10">
    <property type="entry name" value="Periplasmic binding protein-like II"/>
    <property type="match status" value="2"/>
</dbReference>
<feature type="signal peptide" evidence="2">
    <location>
        <begin position="1"/>
        <end position="31"/>
    </location>
</feature>
<sequence length="518" mass="58214">MGRSSGKGRSKAWFLSAVSLAVMLTACSSGAPQDKEVAAAGTAAPKKAAKIVALSYNPSYDRKGSPEEKHVHDLIQEKTGADVEVIFTPSDQFASKRNLMLSSDEQLDFAEVSVADAINLYKNNAIIAVDDLLNTYGPNLKKNVKPQAFKQVTFQGKILGIPREAPVITPDALQIRTDWLKNLGLSVPKSIEDFEKVMDAFKNGDPDRNGKNDTYPLTTGWGNFGKLETIFSPNFLPQAMAWWKDSDGKLKPAELHPGYSAMMAKFVEWNKKGYIWPDMLLSNMAKQQEVIAQNKAGTVAGWFSSTIVNAHDVLRKTVPDAEYQPIMLEGKGINKLETTSYAGTVMVIFKKSKHPEEVMKLFNFEGTYDGWLLGTYGVAGENYNMLPDGMIEFISDDKTDINKAKYYAKYSWVGIVWEGKPAWPIKTWVGEQYNLKKQQVESLPRFDSIDKTVFYDQTKWKSSSRLNDMKTYLDEQKVKVFTGEVPVNDWEKIMKKWLEMGGQQMIEDRNADYAEQSK</sequence>
<dbReference type="SUPFAM" id="SSF53850">
    <property type="entry name" value="Periplasmic binding protein-like II"/>
    <property type="match status" value="1"/>
</dbReference>
<evidence type="ECO:0000313" key="3">
    <source>
        <dbReference type="EMBL" id="WNQ13251.1"/>
    </source>
</evidence>
<dbReference type="PROSITE" id="PS51257">
    <property type="entry name" value="PROKAR_LIPOPROTEIN"/>
    <property type="match status" value="1"/>
</dbReference>
<dbReference type="Proteomes" id="UP001305702">
    <property type="component" value="Chromosome"/>
</dbReference>
<dbReference type="KEGG" id="paun:MJA45_09570"/>
<dbReference type="PANTHER" id="PTHR43649">
    <property type="entry name" value="ARABINOSE-BINDING PROTEIN-RELATED"/>
    <property type="match status" value="1"/>
</dbReference>
<keyword evidence="4" id="KW-1185">Reference proteome</keyword>
<dbReference type="InterPro" id="IPR050490">
    <property type="entry name" value="Bact_solute-bd_prot1"/>
</dbReference>
<protein>
    <submittedName>
        <fullName evidence="3">Extracellular solute-binding protein</fullName>
    </submittedName>
</protein>
<evidence type="ECO:0000313" key="4">
    <source>
        <dbReference type="Proteomes" id="UP001305702"/>
    </source>
</evidence>
<accession>A0AA96LG72</accession>
<reference evidence="3 4" key="1">
    <citation type="submission" date="2022-02" db="EMBL/GenBank/DDBJ databases">
        <title>Paenibacillus sp. MBLB1776 Whole Genome Shotgun Sequencing.</title>
        <authorList>
            <person name="Hwang C.Y."/>
            <person name="Cho E.-S."/>
            <person name="Seo M.-J."/>
        </authorList>
    </citation>
    <scope>NUCLEOTIDE SEQUENCE [LARGE SCALE GENOMIC DNA]</scope>
    <source>
        <strain evidence="3 4">MBLB1776</strain>
    </source>
</reference>